<dbReference type="InterPro" id="IPR011110">
    <property type="entry name" value="Reg_prop"/>
</dbReference>
<protein>
    <recommendedName>
        <fullName evidence="3">Hybrid sensor histidine kinase/response regulator</fullName>
    </recommendedName>
</protein>
<evidence type="ECO:0000313" key="2">
    <source>
        <dbReference type="Proteomes" id="UP000808349"/>
    </source>
</evidence>
<dbReference type="Proteomes" id="UP000808349">
    <property type="component" value="Unassembled WGS sequence"/>
</dbReference>
<dbReference type="AlphaFoldDB" id="A0A9D7SDI0"/>
<dbReference type="EMBL" id="JADKFW010000021">
    <property type="protein sequence ID" value="MBK9719406.1"/>
    <property type="molecule type" value="Genomic_DNA"/>
</dbReference>
<evidence type="ECO:0000313" key="1">
    <source>
        <dbReference type="EMBL" id="MBK9719406.1"/>
    </source>
</evidence>
<evidence type="ECO:0008006" key="3">
    <source>
        <dbReference type="Google" id="ProtNLM"/>
    </source>
</evidence>
<organism evidence="1 2">
    <name type="scientific">Candidatus Defluviibacterium haderslevense</name>
    <dbReference type="NCBI Taxonomy" id="2981993"/>
    <lineage>
        <taxon>Bacteria</taxon>
        <taxon>Pseudomonadati</taxon>
        <taxon>Bacteroidota</taxon>
        <taxon>Saprospiria</taxon>
        <taxon>Saprospirales</taxon>
        <taxon>Saprospiraceae</taxon>
        <taxon>Candidatus Defluviibacterium</taxon>
    </lineage>
</organism>
<proteinExistence type="predicted"/>
<accession>A0A9D7SDI0</accession>
<gene>
    <name evidence="1" type="ORF">IPO85_18205</name>
</gene>
<dbReference type="Gene3D" id="2.130.10.10">
    <property type="entry name" value="YVTN repeat-like/Quinoprotein amine dehydrogenase"/>
    <property type="match status" value="1"/>
</dbReference>
<name>A0A9D7SDI0_9BACT</name>
<dbReference type="SUPFAM" id="SSF63829">
    <property type="entry name" value="Calcium-dependent phosphotriesterase"/>
    <property type="match status" value="1"/>
</dbReference>
<reference evidence="1 2" key="1">
    <citation type="submission" date="2020-10" db="EMBL/GenBank/DDBJ databases">
        <title>Connecting structure to function with the recovery of over 1000 high-quality activated sludge metagenome-assembled genomes encoding full-length rRNA genes using long-read sequencing.</title>
        <authorList>
            <person name="Singleton C.M."/>
            <person name="Petriglieri F."/>
            <person name="Kristensen J.M."/>
            <person name="Kirkegaard R.H."/>
            <person name="Michaelsen T.Y."/>
            <person name="Andersen M.H."/>
            <person name="Karst S.M."/>
            <person name="Dueholm M.S."/>
            <person name="Nielsen P.H."/>
            <person name="Albertsen M."/>
        </authorList>
    </citation>
    <scope>NUCLEOTIDE SEQUENCE [LARGE SCALE GENOMIC DNA]</scope>
    <source>
        <strain evidence="1">Ribe_18-Q3-R11-54_BAT3C.373</strain>
    </source>
</reference>
<dbReference type="InterPro" id="IPR015943">
    <property type="entry name" value="WD40/YVTN_repeat-like_dom_sf"/>
</dbReference>
<comment type="caution">
    <text evidence="1">The sequence shown here is derived from an EMBL/GenBank/DDBJ whole genome shotgun (WGS) entry which is preliminary data.</text>
</comment>
<dbReference type="Pfam" id="PF07494">
    <property type="entry name" value="Reg_prop"/>
    <property type="match status" value="2"/>
</dbReference>
<sequence length="319" mass="36684">MVRLNLFLFIFCFGLSSIFFSAKTQELPFIQYTVQDGLGSMFIRCMFQDSRGILWIGTLDGISKFNGEGFKNYNIKDGLDNTIINTIAEDKMGNLWLGCGGSRKNEVYKFDGIKFSKVSLISRIERIYQIRSDSSQDLFFNALTCLLKYNSSEDCQELIDFPIPNAYCHWIIINRHSNELVALLDRNIYAYNIANNKWHQISIPIDSSFEYLTYDMQNQSILAVSQNATFQIQDSEVCLMSNDYTKLVDKSGSRYVQKKNGLFMIEDNQTTIINSEPNASVYIDQENNIWTYSISGLKRTINSIFRSYPSEIKMCGSHI</sequence>